<evidence type="ECO:0000313" key="1">
    <source>
        <dbReference type="EMBL" id="CAI9931420.1"/>
    </source>
</evidence>
<dbReference type="SUPFAM" id="SSF57184">
    <property type="entry name" value="Growth factor receptor domain"/>
    <property type="match status" value="1"/>
</dbReference>
<sequence>MNNNKKQYSLCQLNGEYYNNGCYCPTNYTKNGIDINGSDTYYSCSCEKRLANLACADTCPTNQGCNTPPCICSLCAYPYVQDQFMQKCVTCTYINNLSHISGTSCICGSGTDGTFPNCVCKSNFINTNGQCTCQAIFQSSDNLSCVNQCNYNEIYIIISELKYCVSCTNNLFPNISKTVCVNNCDNMFLSQEGTYCVQNCTNGYPNNNRQCQQCSEINQLGYLNSLTGLCACASTSDQLYSFPNCQCLPNYIIQNSQCICQLLIAVNGSQCISKCPLNQFVDNETKQCSICEQNLVPNQAQTHCVSKTCESEYLSIDGTYCITSCLSQEAVPNEARKCVYCAQYISVDGMSCLSSCPLEQLSNMKQCQTCSTNTVPNLSKTTCVSLQLCSPGYLNIEQSFCVSSCSTEYGYPDENNRCIQCNDKIKLAEWGLSSCQCISGLGVTGSFPNCVCDSTFIQQESVCVCSQKISLDGSQCISKCPASQVCFEMTVQCSTCPIGAYPNLDQTDCVSATCYQSVFRHGMNLVFCYRGSQSNKIMNNYIAFSSDISFNGSVFLFANILTQVRIEGHVQNSLHMNFYSLNSLSCLKLIQSSVNMSISAICSSGLQAFGQIRIRYCQIIFTVKYSQFSLAYQLRQLSEDEYTFFIEKVQISVKLIPRTQQGYFSTVDSNLLQSIYISNLMFQIETTNSQSIIGVCNQSNLTNITNSLFNYSLGSVLFTGLALNINYLTVQQTDFTFEVYSENAFGLGQTVNSCDLNIIKLVGLISSHEVVGIVKYCYTLKIYDLKFGLVTLGTTTRFIETYRFIGTTTSISCGFLNSVNHWTVQVLQYLFQRQPLQPTFGDDCSCTDWQEQINGLCYERT</sequence>
<organism evidence="1">
    <name type="scientific">Hexamita inflata</name>
    <dbReference type="NCBI Taxonomy" id="28002"/>
    <lineage>
        <taxon>Eukaryota</taxon>
        <taxon>Metamonada</taxon>
        <taxon>Diplomonadida</taxon>
        <taxon>Hexamitidae</taxon>
        <taxon>Hexamitinae</taxon>
        <taxon>Hexamita</taxon>
    </lineage>
</organism>
<evidence type="ECO:0000313" key="3">
    <source>
        <dbReference type="EMBL" id="CAL6022699.1"/>
    </source>
</evidence>
<proteinExistence type="predicted"/>
<reference evidence="3 5" key="2">
    <citation type="submission" date="2024-07" db="EMBL/GenBank/DDBJ databases">
        <authorList>
            <person name="Akdeniz Z."/>
        </authorList>
    </citation>
    <scope>NUCLEOTIDE SEQUENCE [LARGE SCALE GENOMIC DNA]</scope>
</reference>
<evidence type="ECO:0000313" key="5">
    <source>
        <dbReference type="Proteomes" id="UP001642409"/>
    </source>
</evidence>
<reference evidence="1" key="1">
    <citation type="submission" date="2023-06" db="EMBL/GenBank/DDBJ databases">
        <authorList>
            <person name="Kurt Z."/>
        </authorList>
    </citation>
    <scope>NUCLEOTIDE SEQUENCE</scope>
</reference>
<evidence type="ECO:0000313" key="2">
    <source>
        <dbReference type="EMBL" id="CAI9973139.1"/>
    </source>
</evidence>
<name>A0AA86TW90_9EUKA</name>
<dbReference type="EMBL" id="CAXDID020000450">
    <property type="protein sequence ID" value="CAL6092931.1"/>
    <property type="molecule type" value="Genomic_DNA"/>
</dbReference>
<gene>
    <name evidence="1" type="ORF">HINF_LOCUS19065</name>
    <name evidence="3" type="ORF">HINF_LOCUS28777</name>
    <name evidence="2" type="ORF">HINF_LOCUS60784</name>
    <name evidence="4" type="ORF">HINF_LOCUS66553</name>
</gene>
<protein>
    <submittedName>
        <fullName evidence="1">Growth factor receptor cysteine-rich domain superfamily</fullName>
    </submittedName>
    <submittedName>
        <fullName evidence="3">Growth_factor receptor cysteine-rich domain superfamily</fullName>
    </submittedName>
</protein>
<dbReference type="EMBL" id="CAXDID020000091">
    <property type="protein sequence ID" value="CAL6022699.1"/>
    <property type="molecule type" value="Genomic_DNA"/>
</dbReference>
<dbReference type="InterPro" id="IPR009030">
    <property type="entry name" value="Growth_fac_rcpt_cys_sf"/>
</dbReference>
<dbReference type="AlphaFoldDB" id="A0AA86TW90"/>
<dbReference type="EMBL" id="CATOUU010000490">
    <property type="protein sequence ID" value="CAI9931420.1"/>
    <property type="molecule type" value="Genomic_DNA"/>
</dbReference>
<dbReference type="Proteomes" id="UP001642409">
    <property type="component" value="Unassembled WGS sequence"/>
</dbReference>
<accession>A0AA86TW90</accession>
<keyword evidence="5" id="KW-1185">Reference proteome</keyword>
<comment type="caution">
    <text evidence="1">The sequence shown here is derived from an EMBL/GenBank/DDBJ whole genome shotgun (WGS) entry which is preliminary data.</text>
</comment>
<evidence type="ECO:0000313" key="4">
    <source>
        <dbReference type="EMBL" id="CAL6092931.1"/>
    </source>
</evidence>
<dbReference type="EMBL" id="CATOUU010001118">
    <property type="protein sequence ID" value="CAI9973139.1"/>
    <property type="molecule type" value="Genomic_DNA"/>
</dbReference>
<keyword evidence="1" id="KW-0675">Receptor</keyword>